<proteinExistence type="predicted"/>
<dbReference type="Pfam" id="PF17490">
    <property type="entry name" value="Tnp_22_dsRBD"/>
    <property type="match status" value="1"/>
</dbReference>
<organism evidence="2 3">
    <name type="scientific">Phyllostomus discolor</name>
    <name type="common">pale spear-nosed bat</name>
    <dbReference type="NCBI Taxonomy" id="89673"/>
    <lineage>
        <taxon>Eukaryota</taxon>
        <taxon>Metazoa</taxon>
        <taxon>Chordata</taxon>
        <taxon>Craniata</taxon>
        <taxon>Vertebrata</taxon>
        <taxon>Euteleostomi</taxon>
        <taxon>Mammalia</taxon>
        <taxon>Eutheria</taxon>
        <taxon>Laurasiatheria</taxon>
        <taxon>Chiroptera</taxon>
        <taxon>Yangochiroptera</taxon>
        <taxon>Phyllostomidae</taxon>
        <taxon>Phyllostominae</taxon>
        <taxon>Phyllostomus</taxon>
    </lineage>
</organism>
<evidence type="ECO:0000313" key="3">
    <source>
        <dbReference type="Proteomes" id="UP000664940"/>
    </source>
</evidence>
<dbReference type="Gene3D" id="3.30.250.20">
    <property type="entry name" value="L1 transposable element, C-terminal domain"/>
    <property type="match status" value="1"/>
</dbReference>
<reference evidence="2 3" key="1">
    <citation type="journal article" date="2020" name="Nature">
        <title>Six reference-quality genomes reveal evolution of bat adaptations.</title>
        <authorList>
            <person name="Jebb D."/>
            <person name="Huang Z."/>
            <person name="Pippel M."/>
            <person name="Hughes G.M."/>
            <person name="Lavrichenko K."/>
            <person name="Devanna P."/>
            <person name="Winkler S."/>
            <person name="Jermiin L.S."/>
            <person name="Skirmuntt E.C."/>
            <person name="Katzourakis A."/>
            <person name="Burkitt-Gray L."/>
            <person name="Ray D.A."/>
            <person name="Sullivan K.A.M."/>
            <person name="Roscito J.G."/>
            <person name="Kirilenko B.M."/>
            <person name="Davalos L.M."/>
            <person name="Corthals A.P."/>
            <person name="Power M.L."/>
            <person name="Jones G."/>
            <person name="Ransome R.D."/>
            <person name="Dechmann D.K.N."/>
            <person name="Locatelli A.G."/>
            <person name="Puechmaille S.J."/>
            <person name="Fedrigo O."/>
            <person name="Jarvis E.D."/>
            <person name="Hiller M."/>
            <person name="Vernes S.C."/>
            <person name="Myers E.W."/>
            <person name="Teeling E.C."/>
        </authorList>
    </citation>
    <scope>NUCLEOTIDE SEQUENCE [LARGE SCALE GENOMIC DNA]</scope>
    <source>
        <strain evidence="2">Bat1K_MPI-CBG_1</strain>
    </source>
</reference>
<name>A0A834EEV1_9CHIR</name>
<sequence length="145" mass="15843">MGISDMMPACQLYDSVEGGLRKGTMVSASTCLGEKAVHASCADAGQFSSGVSLVPVNLPPLCWSSVGASLSKSVCGPFKRFCLRCQKFLPSIALILTGFYSQKLLLYPAKLSFRIEGHFKSFPDKTKLKEYCMKPVLYEMLNDLL</sequence>
<comment type="caution">
    <text evidence="2">The sequence shown here is derived from an EMBL/GenBank/DDBJ whole genome shotgun (WGS) entry which is preliminary data.</text>
</comment>
<dbReference type="InterPro" id="IPR042566">
    <property type="entry name" value="L1_C"/>
</dbReference>
<dbReference type="EMBL" id="JABVXQ010000004">
    <property type="protein sequence ID" value="KAF6114536.1"/>
    <property type="molecule type" value="Genomic_DNA"/>
</dbReference>
<feature type="domain" description="L1 transposable element dsRBD-like" evidence="1">
    <location>
        <begin position="101"/>
        <end position="142"/>
    </location>
</feature>
<gene>
    <name evidence="2" type="ORF">HJG60_010513</name>
</gene>
<dbReference type="Proteomes" id="UP000664940">
    <property type="component" value="Unassembled WGS sequence"/>
</dbReference>
<evidence type="ECO:0000313" key="2">
    <source>
        <dbReference type="EMBL" id="KAF6114536.1"/>
    </source>
</evidence>
<protein>
    <recommendedName>
        <fullName evidence="1">L1 transposable element dsRBD-like domain-containing protein</fullName>
    </recommendedName>
</protein>
<dbReference type="InterPro" id="IPR035300">
    <property type="entry name" value="L1_dsRBD"/>
</dbReference>
<dbReference type="AlphaFoldDB" id="A0A834EEV1"/>
<accession>A0A834EEV1</accession>
<evidence type="ECO:0000259" key="1">
    <source>
        <dbReference type="Pfam" id="PF17490"/>
    </source>
</evidence>